<evidence type="ECO:0000256" key="3">
    <source>
        <dbReference type="SAM" id="MobiDB-lite"/>
    </source>
</evidence>
<dbReference type="SUPFAM" id="SSF88633">
    <property type="entry name" value="Positive stranded ssRNA viruses"/>
    <property type="match status" value="1"/>
</dbReference>
<evidence type="ECO:0000256" key="1">
    <source>
        <dbReference type="ARBA" id="ARBA00007446"/>
    </source>
</evidence>
<comment type="similarity">
    <text evidence="1">Belongs to the icosahedral plant coat protein family.</text>
</comment>
<name>A0A1S6LVL7_9VIRU</name>
<feature type="compositionally biased region" description="Basic residues" evidence="3">
    <location>
        <begin position="1"/>
        <end position="27"/>
    </location>
</feature>
<dbReference type="Gene3D" id="2.60.120.20">
    <property type="match status" value="1"/>
</dbReference>
<sequence length="489" mass="51495">MPAGKKPTKSSRKTYRSGSKGARRAAPVRRYTPRISSSYIASKKSRAGVRAIGKSGYGGKYATKYGGIAGGALGTGIGAMFGNPLLGGALGAGIGNVAGSLFHSITGLGEYKVAKNTLMMDPPPVVNPVGNGGTVVKHREYLGDIISFPTANTFQLQSFALNPAQDGTFPWLSQIAANYEQWCPEGIIFEFRSMSADALNSVNTALGTVIMATSYNATSPVFASKSEMENYEYGSSCKPSCSMFHPIECARQETVLSDLYTRSAPLALGQDLRFYDLGLFQIATAGFQGTSVNCGELWITYEVSLLKPKLYSSLGNDSASYSAYWQTGGVIGGSAPTSAAPLQSIGGNAATSYNGIVFTNILASPVQQNSGRQFYFTATTFFFPGWFDQPGSFLIQLVWNGSSTSVVGFTCTGTNCIVNTSWATVANVGTTTQLVQNIMVITSANSLVPQIVLSGGTIPATCTQATMIVTQIANNMFTAIQNATAVSAP</sequence>
<dbReference type="InterPro" id="IPR000937">
    <property type="entry name" value="Capsid_prot_S-dom_vir"/>
</dbReference>
<organism evidence="5">
    <name type="scientific">Cruciviridae sp</name>
    <dbReference type="NCBI Taxonomy" id="1955495"/>
    <lineage>
        <taxon>Viruses</taxon>
        <taxon>Cruciviruses</taxon>
    </lineage>
</organism>
<dbReference type="EMBL" id="KX388525">
    <property type="protein sequence ID" value="AQU11786.1"/>
    <property type="molecule type" value="Genomic_DNA"/>
</dbReference>
<evidence type="ECO:0000256" key="2">
    <source>
        <dbReference type="ARBA" id="ARBA00022561"/>
    </source>
</evidence>
<proteinExistence type="inferred from homology"/>
<dbReference type="InterPro" id="IPR029053">
    <property type="entry name" value="Viral_coat"/>
</dbReference>
<feature type="domain" description="Icosahedral viral capsid protein S" evidence="4">
    <location>
        <begin position="114"/>
        <end position="308"/>
    </location>
</feature>
<evidence type="ECO:0000259" key="4">
    <source>
        <dbReference type="Pfam" id="PF00729"/>
    </source>
</evidence>
<reference evidence="5" key="1">
    <citation type="journal article" date="2016" name="Virus Evol.">
        <title>Diversity and comparative genomics of chimeric viruses in Sphagnum-dominated peatlands.</title>
        <authorList>
            <person name="Quaiser A."/>
            <person name="Krupovic M."/>
            <person name="Dufresne A."/>
            <person name="Francez A.J."/>
            <person name="Roux S."/>
        </authorList>
    </citation>
    <scope>NUCLEOTIDE SEQUENCE</scope>
    <source>
        <strain evidence="5">CRUV-46-B</strain>
    </source>
</reference>
<keyword evidence="2" id="KW-0167">Capsid protein</keyword>
<protein>
    <submittedName>
        <fullName evidence="5">Capsid protein</fullName>
    </submittedName>
</protein>
<dbReference type="Pfam" id="PF00729">
    <property type="entry name" value="Viral_coat"/>
    <property type="match status" value="1"/>
</dbReference>
<keyword evidence="2" id="KW-0946">Virion</keyword>
<accession>A0A1S6LVL7</accession>
<feature type="region of interest" description="Disordered" evidence="3">
    <location>
        <begin position="1"/>
        <end position="28"/>
    </location>
</feature>
<dbReference type="GO" id="GO:0019028">
    <property type="term" value="C:viral capsid"/>
    <property type="evidence" value="ECO:0007669"/>
    <property type="project" value="UniProtKB-KW"/>
</dbReference>
<evidence type="ECO:0000313" key="5">
    <source>
        <dbReference type="EMBL" id="AQU11786.1"/>
    </source>
</evidence>
<dbReference type="GO" id="GO:0005198">
    <property type="term" value="F:structural molecule activity"/>
    <property type="evidence" value="ECO:0007669"/>
    <property type="project" value="InterPro"/>
</dbReference>